<dbReference type="Gene3D" id="3.20.20.80">
    <property type="entry name" value="Glycosidases"/>
    <property type="match status" value="1"/>
</dbReference>
<dbReference type="Pfam" id="PF13641">
    <property type="entry name" value="Glyco_tranf_2_3"/>
    <property type="match status" value="1"/>
</dbReference>
<dbReference type="Pfam" id="PF01522">
    <property type="entry name" value="Polysacc_deac_1"/>
    <property type="match status" value="1"/>
</dbReference>
<dbReference type="PANTHER" id="PTHR43630">
    <property type="entry name" value="POLY-BETA-1,6-N-ACETYL-D-GLUCOSAMINE SYNTHASE"/>
    <property type="match status" value="1"/>
</dbReference>
<dbReference type="CDD" id="cd10962">
    <property type="entry name" value="CE4_GT2-like"/>
    <property type="match status" value="1"/>
</dbReference>
<dbReference type="GO" id="GO:0016757">
    <property type="term" value="F:glycosyltransferase activity"/>
    <property type="evidence" value="ECO:0007669"/>
    <property type="project" value="UniProtKB-KW"/>
</dbReference>
<evidence type="ECO:0000256" key="3">
    <source>
        <dbReference type="ARBA" id="ARBA00010973"/>
    </source>
</evidence>
<evidence type="ECO:0000256" key="7">
    <source>
        <dbReference type="ARBA" id="ARBA00032976"/>
    </source>
</evidence>
<keyword evidence="6 12" id="KW-0808">Transferase</keyword>
<dbReference type="EMBL" id="CP096040">
    <property type="protein sequence ID" value="USQ95579.1"/>
    <property type="molecule type" value="Genomic_DNA"/>
</dbReference>
<feature type="region of interest" description="Disordered" evidence="8">
    <location>
        <begin position="70"/>
        <end position="90"/>
    </location>
</feature>
<dbReference type="PROSITE" id="PS51677">
    <property type="entry name" value="NODB"/>
    <property type="match status" value="1"/>
</dbReference>
<sequence length="1122" mass="123212">MTPEDRHIFHDPTGKRERRAKLGLGIFASAVAAIVAGFVATLAFAPRLPDAPLKDPHILTSLHQETAHKLKPSAKTWRRVPRPKGGAANDAAARPLSVGFYVTWDEDSRESLRRNIDKLDVVSPQWVAIRGAKGDIDVTDDPEGAARIAAAANHPAVLPLVHNSANAAFDGPMADALLVDPLARRKLIDTLTTLAAQRGYGGYVFDFEALSAKGLAAYPKFLDEARAALNSAGREVWVTAPFDDDSWPLKRLQQSADTLVLMAYDQHYSLGDPGPNAGQDWYETQLAQRFASLDPSRTVMALAAYGYDWTLDKNGKHTSGAPATFHEAMRNAQDAGATIRMDDDALNPTYTYTDDNGDDHVVWFMDAVTLFNEVKVSDPWKPRGYALWRMGMEDPGVWSVLGKPYGQASTAGLTTLANGQGVDFDGGGEVLRVAQLPTPGKRSLEFDPDTGLVSGETYDVIPSSYVIERYGQKKGLVALTFDDGPDPRWTPKLLDILKQKKAPATFFVIGQNMQKHPDLVRREVDEGHDVGGHTWTHPNIAETPLPQVQVELNATQRLFEVITGRSMRLFRPPFFGDAEPSTPHEVAPLVIAQTLGYMTVGLRIDPDDWQKPTPQQIIDRTLDRLDNPGDRPGQVVLLHDAGGDRSRTVAALPGLIDQIRARGYRLVTIGELAGMTPQQVMPPTSRTALDLAIDRLGFDFFRWTQATMTFLFVAAIFLGVARLVFLASLALVHRFWTHEEPADLDPETGPLVSVLIPCFNEEKVIAASVARILESDWKNLEVLVLDDGSKDRTAQEVRDHFANDPRVTLLSFENGGKARAVNRGLAVAKGEFVVALDADTLFPPETIGRLARWFQDEDIGAVAGNAIVGNRLNIVTRWQALEYVTAQNLERRALSALGAVTVVPGAVGAWRKSVLDALGGYPADTLAEDQDLTIACQRAGWKVAFDPEARAYTEAPDTVGGLLKQRFRWSFGTLQCVWKHRRAMFNRKTPVLGFVALPQIWLFQIILAVAAPLVDLAVIWSLIAGLYGAVAHPVEWRPDDMLLGLTYWAIFIAVDLSAGALGMALEKRAPWADLPFLPVQRFGYRQLMYYVVVKSVVMAIRGGRVGWGKLERRATASVSPKG</sequence>
<dbReference type="InterPro" id="IPR029070">
    <property type="entry name" value="Chitinase_insertion_sf"/>
</dbReference>
<feature type="transmembrane region" description="Helical" evidence="9">
    <location>
        <begin position="22"/>
        <end position="45"/>
    </location>
</feature>
<organism evidence="12 13">
    <name type="scientific">Caulobacter segnis</name>
    <dbReference type="NCBI Taxonomy" id="88688"/>
    <lineage>
        <taxon>Bacteria</taxon>
        <taxon>Pseudomonadati</taxon>
        <taxon>Pseudomonadota</taxon>
        <taxon>Alphaproteobacteria</taxon>
        <taxon>Caulobacterales</taxon>
        <taxon>Caulobacteraceae</taxon>
        <taxon>Caulobacter</taxon>
    </lineage>
</organism>
<evidence type="ECO:0000256" key="9">
    <source>
        <dbReference type="SAM" id="Phobius"/>
    </source>
</evidence>
<comment type="similarity">
    <text evidence="2">Belongs to the glycosyltransferase 2 family.</text>
</comment>
<feature type="transmembrane region" description="Helical" evidence="9">
    <location>
        <begin position="991"/>
        <end position="1011"/>
    </location>
</feature>
<dbReference type="SUPFAM" id="SSF51445">
    <property type="entry name" value="(Trans)glycosidases"/>
    <property type="match status" value="1"/>
</dbReference>
<evidence type="ECO:0000259" key="11">
    <source>
        <dbReference type="PROSITE" id="PS51910"/>
    </source>
</evidence>
<comment type="similarity">
    <text evidence="3">Belongs to the polysaccharide deacetylase family.</text>
</comment>
<keyword evidence="9" id="KW-0472">Membrane</keyword>
<keyword evidence="9" id="KW-0812">Transmembrane</keyword>
<accession>A0ABY4ZTP5</accession>
<dbReference type="InterPro" id="IPR017853">
    <property type="entry name" value="GH"/>
</dbReference>
<evidence type="ECO:0000256" key="1">
    <source>
        <dbReference type="ARBA" id="ARBA00003236"/>
    </source>
</evidence>
<gene>
    <name evidence="12" type="ORF">MZV50_24045</name>
</gene>
<dbReference type="CDD" id="cd06549">
    <property type="entry name" value="GH18_trifunctional"/>
    <property type="match status" value="1"/>
</dbReference>
<evidence type="ECO:0000256" key="8">
    <source>
        <dbReference type="SAM" id="MobiDB-lite"/>
    </source>
</evidence>
<dbReference type="Pfam" id="PF00704">
    <property type="entry name" value="Glyco_hydro_18"/>
    <property type="match status" value="1"/>
</dbReference>
<dbReference type="Proteomes" id="UP001057520">
    <property type="component" value="Chromosome"/>
</dbReference>
<keyword evidence="13" id="KW-1185">Reference proteome</keyword>
<dbReference type="InterPro" id="IPR011330">
    <property type="entry name" value="Glyco_hydro/deAcase_b/a-brl"/>
</dbReference>
<feature type="transmembrane region" description="Helical" evidence="9">
    <location>
        <begin position="1084"/>
        <end position="1103"/>
    </location>
</feature>
<dbReference type="SUPFAM" id="SSF53448">
    <property type="entry name" value="Nucleotide-diphospho-sugar transferases"/>
    <property type="match status" value="1"/>
</dbReference>
<keyword evidence="9" id="KW-1133">Transmembrane helix</keyword>
<evidence type="ECO:0000313" key="12">
    <source>
        <dbReference type="EMBL" id="USQ95579.1"/>
    </source>
</evidence>
<feature type="compositionally biased region" description="Basic residues" evidence="8">
    <location>
        <begin position="70"/>
        <end position="82"/>
    </location>
</feature>
<dbReference type="PANTHER" id="PTHR43630:SF1">
    <property type="entry name" value="POLY-BETA-1,6-N-ACETYL-D-GLUCOSAMINE SYNTHASE"/>
    <property type="match status" value="1"/>
</dbReference>
<dbReference type="InterPro" id="IPR002509">
    <property type="entry name" value="NODB_dom"/>
</dbReference>
<dbReference type="InterPro" id="IPR029044">
    <property type="entry name" value="Nucleotide-diphossugar_trans"/>
</dbReference>
<evidence type="ECO:0000256" key="4">
    <source>
        <dbReference type="ARBA" id="ARBA00020071"/>
    </source>
</evidence>
<dbReference type="PROSITE" id="PS51910">
    <property type="entry name" value="GH18_2"/>
    <property type="match status" value="1"/>
</dbReference>
<feature type="domain" description="NodB homology" evidence="10">
    <location>
        <begin position="475"/>
        <end position="667"/>
    </location>
</feature>
<dbReference type="InterPro" id="IPR011583">
    <property type="entry name" value="Chitinase_II/V-like_cat"/>
</dbReference>
<evidence type="ECO:0000256" key="6">
    <source>
        <dbReference type="ARBA" id="ARBA00022679"/>
    </source>
</evidence>
<dbReference type="InterPro" id="IPR001223">
    <property type="entry name" value="Glyco_hydro18_cat"/>
</dbReference>
<feature type="transmembrane region" description="Helical" evidence="9">
    <location>
        <begin position="1041"/>
        <end position="1064"/>
    </location>
</feature>
<feature type="domain" description="GH18" evidence="11">
    <location>
        <begin position="95"/>
        <end position="408"/>
    </location>
</feature>
<evidence type="ECO:0000259" key="10">
    <source>
        <dbReference type="PROSITE" id="PS51677"/>
    </source>
</evidence>
<dbReference type="Gene3D" id="3.20.20.370">
    <property type="entry name" value="Glycoside hydrolase/deacetylase"/>
    <property type="match status" value="1"/>
</dbReference>
<evidence type="ECO:0000313" key="13">
    <source>
        <dbReference type="Proteomes" id="UP001057520"/>
    </source>
</evidence>
<reference evidence="12 13" key="1">
    <citation type="submission" date="2022-04" db="EMBL/GenBank/DDBJ databases">
        <title>Genome sequence of soybean root-associated Caulobacter segnis RL271.</title>
        <authorList>
            <person name="Longley R."/>
            <person name="Bonito G."/>
            <person name="Trigodet F."/>
            <person name="Crosson S."/>
            <person name="Fiebig A."/>
        </authorList>
    </citation>
    <scope>NUCLEOTIDE SEQUENCE [LARGE SCALE GENOMIC DNA]</scope>
    <source>
        <strain evidence="12 13">RL271</strain>
    </source>
</reference>
<protein>
    <recommendedName>
        <fullName evidence="4">Chitooligosaccharide deacetylase</fullName>
    </recommendedName>
    <alternativeName>
        <fullName evidence="7">Nodulation protein B</fullName>
    </alternativeName>
</protein>
<dbReference type="Gene3D" id="3.10.50.10">
    <property type="match status" value="1"/>
</dbReference>
<keyword evidence="5 12" id="KW-0328">Glycosyltransferase</keyword>
<dbReference type="Gene3D" id="3.90.550.10">
    <property type="entry name" value="Spore Coat Polysaccharide Biosynthesis Protein SpsA, Chain A"/>
    <property type="match status" value="1"/>
</dbReference>
<comment type="function">
    <text evidence="1">Is involved in generating a small heat-stable compound (Nod), an acylated oligomer of N-acetylglucosamine, that stimulates mitosis in various plant protoplasts.</text>
</comment>
<proteinExistence type="inferred from homology"/>
<feature type="transmembrane region" description="Helical" evidence="9">
    <location>
        <begin position="710"/>
        <end position="732"/>
    </location>
</feature>
<dbReference type="SUPFAM" id="SSF88713">
    <property type="entry name" value="Glycoside hydrolase/deacetylase"/>
    <property type="match status" value="1"/>
</dbReference>
<feature type="transmembrane region" description="Helical" evidence="9">
    <location>
        <begin position="1017"/>
        <end position="1034"/>
    </location>
</feature>
<evidence type="ECO:0000256" key="2">
    <source>
        <dbReference type="ARBA" id="ARBA00006739"/>
    </source>
</evidence>
<evidence type="ECO:0000256" key="5">
    <source>
        <dbReference type="ARBA" id="ARBA00022676"/>
    </source>
</evidence>
<dbReference type="CDD" id="cd06423">
    <property type="entry name" value="CESA_like"/>
    <property type="match status" value="1"/>
</dbReference>
<dbReference type="SMART" id="SM00636">
    <property type="entry name" value="Glyco_18"/>
    <property type="match status" value="1"/>
</dbReference>
<name>A0ABY4ZTP5_9CAUL</name>